<organism evidence="1 2">
    <name type="scientific">Streptococcus sobrinus W1703</name>
    <dbReference type="NCBI Taxonomy" id="1227275"/>
    <lineage>
        <taxon>Bacteria</taxon>
        <taxon>Bacillati</taxon>
        <taxon>Bacillota</taxon>
        <taxon>Bacilli</taxon>
        <taxon>Lactobacillales</taxon>
        <taxon>Streptococcaceae</taxon>
        <taxon>Streptococcus</taxon>
    </lineage>
</organism>
<evidence type="ECO:0000313" key="2">
    <source>
        <dbReference type="Proteomes" id="UP000016617"/>
    </source>
</evidence>
<comment type="caution">
    <text evidence="1">The sequence shown here is derived from an EMBL/GenBank/DDBJ whole genome shotgun (WGS) entry which is preliminary data.</text>
</comment>
<reference evidence="1 2" key="1">
    <citation type="submission" date="2013-06" db="EMBL/GenBank/DDBJ databases">
        <authorList>
            <person name="Weinstock G."/>
            <person name="Sodergren E."/>
            <person name="Lobos E.A."/>
            <person name="Fulton L."/>
            <person name="Fulton R."/>
            <person name="Courtney L."/>
            <person name="Fronick C."/>
            <person name="O'Laughlin M."/>
            <person name="Godfrey J."/>
            <person name="Wilson R.M."/>
            <person name="Miner T."/>
            <person name="Farmer C."/>
            <person name="Delehaunty K."/>
            <person name="Cordes M."/>
            <person name="Minx P."/>
            <person name="Tomlinson C."/>
            <person name="Chen J."/>
            <person name="Wollam A."/>
            <person name="Pepin K.H."/>
            <person name="Bhonagiri V."/>
            <person name="Zhang X."/>
            <person name="Warren W."/>
            <person name="Mitreva M."/>
            <person name="Mardis E.R."/>
            <person name="Wilson R.K."/>
        </authorList>
    </citation>
    <scope>NUCLEOTIDE SEQUENCE [LARGE SCALE GENOMIC DNA]</scope>
    <source>
        <strain evidence="1 2">W1703</strain>
    </source>
</reference>
<sequence>MLNGLATREPASRKYWLVEVSQLLYGQEGGFAPWYRLRQPEN</sequence>
<proteinExistence type="predicted"/>
<dbReference type="AlphaFoldDB" id="U2J387"/>
<dbReference type="PATRIC" id="fig|1227275.3.peg.1420"/>
<dbReference type="EMBL" id="AWVA01000097">
    <property type="protein sequence ID" value="ERJ74502.1"/>
    <property type="molecule type" value="Genomic_DNA"/>
</dbReference>
<evidence type="ECO:0000313" key="1">
    <source>
        <dbReference type="EMBL" id="ERJ74502.1"/>
    </source>
</evidence>
<dbReference type="HOGENOM" id="CLU_3258719_0_0_9"/>
<name>U2J387_9STRE</name>
<gene>
    <name evidence="1" type="ORF">HMPREF1557_01595</name>
</gene>
<protein>
    <submittedName>
        <fullName evidence="1">Uncharacterized protein</fullName>
    </submittedName>
</protein>
<dbReference type="Proteomes" id="UP000016617">
    <property type="component" value="Unassembled WGS sequence"/>
</dbReference>
<accession>U2J387</accession>